<evidence type="ECO:0000256" key="1">
    <source>
        <dbReference type="SAM" id="MobiDB-lite"/>
    </source>
</evidence>
<dbReference type="Gene3D" id="3.90.920.10">
    <property type="entry name" value="DNA primase, PRIM domain"/>
    <property type="match status" value="1"/>
</dbReference>
<dbReference type="PANTHER" id="PTHR42705:SF2">
    <property type="entry name" value="BIFUNCTIONAL NON-HOMOLOGOUS END JOINING PROTEIN LIGD"/>
    <property type="match status" value="1"/>
</dbReference>
<feature type="region of interest" description="Disordered" evidence="1">
    <location>
        <begin position="1"/>
        <end position="20"/>
    </location>
</feature>
<gene>
    <name evidence="3" type="primary">ligD</name>
    <name evidence="3" type="ORF">SNE25_16515</name>
</gene>
<proteinExistence type="predicted"/>
<dbReference type="Proteomes" id="UP001324380">
    <property type="component" value="Chromosome"/>
</dbReference>
<accession>A0ABZ0TDV6</accession>
<keyword evidence="3" id="KW-0436">Ligase</keyword>
<feature type="domain" description="DNA ligase D polymerase" evidence="2">
    <location>
        <begin position="74"/>
        <end position="327"/>
    </location>
</feature>
<dbReference type="EC" id="6.5.1.1" evidence="3"/>
<dbReference type="Pfam" id="PF21686">
    <property type="entry name" value="LigD_Prim-Pol"/>
    <property type="match status" value="1"/>
</dbReference>
<dbReference type="EMBL" id="CP139558">
    <property type="protein sequence ID" value="WPU90924.1"/>
    <property type="molecule type" value="Genomic_DNA"/>
</dbReference>
<name>A0ABZ0TDV6_9SPHI</name>
<evidence type="ECO:0000313" key="3">
    <source>
        <dbReference type="EMBL" id="WPU90924.1"/>
    </source>
</evidence>
<evidence type="ECO:0000313" key="4">
    <source>
        <dbReference type="Proteomes" id="UP001324380"/>
    </source>
</evidence>
<dbReference type="InterPro" id="IPR014145">
    <property type="entry name" value="LigD_pol_dom"/>
</dbReference>
<reference evidence="3 4" key="1">
    <citation type="submission" date="2023-11" db="EMBL/GenBank/DDBJ databases">
        <title>Analysis of the Genomes of Mucilaginibacter gossypii cycad 4 and M. sabulilitoris SNA2: microbes with the potential for plant growth promotion.</title>
        <authorList>
            <person name="Hirsch A.M."/>
            <person name="Humm E."/>
            <person name="Rubbi M."/>
            <person name="Del Vecchio G."/>
            <person name="Ha S.M."/>
            <person name="Pellegrini M."/>
            <person name="Gunsalus R.P."/>
        </authorList>
    </citation>
    <scope>NUCLEOTIDE SEQUENCE [LARGE SCALE GENOMIC DNA]</scope>
    <source>
        <strain evidence="3 4">SNA2</strain>
    </source>
</reference>
<keyword evidence="4" id="KW-1185">Reference proteome</keyword>
<dbReference type="InterPro" id="IPR052171">
    <property type="entry name" value="NHEJ_LigD"/>
</dbReference>
<organism evidence="3 4">
    <name type="scientific">Mucilaginibacter sabulilitoris</name>
    <dbReference type="NCBI Taxonomy" id="1173583"/>
    <lineage>
        <taxon>Bacteria</taxon>
        <taxon>Pseudomonadati</taxon>
        <taxon>Bacteroidota</taxon>
        <taxon>Sphingobacteriia</taxon>
        <taxon>Sphingobacteriales</taxon>
        <taxon>Sphingobacteriaceae</taxon>
        <taxon>Mucilaginibacter</taxon>
    </lineage>
</organism>
<dbReference type="RefSeq" id="WP_321560095.1">
    <property type="nucleotide sequence ID" value="NZ_CP139558.1"/>
</dbReference>
<sequence length="349" mass="39435">MRIDKSAQEATTGNGPANTMKHIAKTASPAIADSSPVGMPIPKDSKETADINFDGHKLTFTHLNKFFWPYEGITKRDMVNFYFRIADFILPYLKDRPMSLNRFPEGIMGPHFYQKDVTGKAPEWARMLTHDTIGGKRLQYFVGSDMESLLWMAGQGCVEMNPWFSRINSQDRPDYCVIDLDPDDRNTLDQVMQVAQTIKKVLDALDVPSFPKMSGSTGIHIFVPLGAKYFFDQSQMFARIIAKQVQKELPDITTLERVTSSRHGKIYLDFLQNREEATIVAPYSLRPKPGATVSMPVHWDELKPGLKMRDFTILNSIDRLKETGDLFKGVLGHGINLGVVIKKAQRTFG</sequence>
<evidence type="ECO:0000259" key="2">
    <source>
        <dbReference type="Pfam" id="PF21686"/>
    </source>
</evidence>
<dbReference type="NCBIfam" id="TIGR02778">
    <property type="entry name" value="ligD_pol"/>
    <property type="match status" value="1"/>
</dbReference>
<dbReference type="GO" id="GO:0003910">
    <property type="term" value="F:DNA ligase (ATP) activity"/>
    <property type="evidence" value="ECO:0007669"/>
    <property type="project" value="UniProtKB-EC"/>
</dbReference>
<protein>
    <submittedName>
        <fullName evidence="3">Non-homologous end-joining DNA ligase</fullName>
        <ecNumber evidence="3">6.5.1.1</ecNumber>
    </submittedName>
</protein>
<feature type="compositionally biased region" description="Polar residues" evidence="1">
    <location>
        <begin position="8"/>
        <end position="17"/>
    </location>
</feature>
<dbReference type="PANTHER" id="PTHR42705">
    <property type="entry name" value="BIFUNCTIONAL NON-HOMOLOGOUS END JOINING PROTEIN LIGD"/>
    <property type="match status" value="1"/>
</dbReference>